<feature type="region of interest" description="Disordered" evidence="1">
    <location>
        <begin position="110"/>
        <end position="181"/>
    </location>
</feature>
<gene>
    <name evidence="3" type="ORF">BESB_039450</name>
</gene>
<reference evidence="3 4" key="1">
    <citation type="submission" date="2017-09" db="EMBL/GenBank/DDBJ databases">
        <title>Genome sequencing of Besnoitia besnoiti strain Bb-Ger1.</title>
        <authorList>
            <person name="Schares G."/>
            <person name="Venepally P."/>
            <person name="Lorenzi H.A."/>
        </authorList>
    </citation>
    <scope>NUCLEOTIDE SEQUENCE [LARGE SCALE GENOMIC DNA]</scope>
    <source>
        <strain evidence="3 4">Bb-Ger1</strain>
    </source>
</reference>
<feature type="compositionally biased region" description="Basic and acidic residues" evidence="1">
    <location>
        <begin position="113"/>
        <end position="131"/>
    </location>
</feature>
<dbReference type="AlphaFoldDB" id="A0A2A9MNL2"/>
<evidence type="ECO:0000313" key="4">
    <source>
        <dbReference type="Proteomes" id="UP000224006"/>
    </source>
</evidence>
<feature type="compositionally biased region" description="Low complexity" evidence="1">
    <location>
        <begin position="139"/>
        <end position="166"/>
    </location>
</feature>
<dbReference type="InterPro" id="IPR001932">
    <property type="entry name" value="PPM-type_phosphatase-like_dom"/>
</dbReference>
<dbReference type="EMBL" id="NWUJ01000002">
    <property type="protein sequence ID" value="PFH37487.1"/>
    <property type="molecule type" value="Genomic_DNA"/>
</dbReference>
<feature type="region of interest" description="Disordered" evidence="1">
    <location>
        <begin position="47"/>
        <end position="76"/>
    </location>
</feature>
<sequence>MPEGKIVVENKHLRVEMSPPRQGSASAAWRRTLPSSKRALAVAVTAASSLVPSSSPAPSRAPHFAASPAASSPAAPPLHVAASRRGLPFLLSACFGSSRAYAGPAAPAVSSERAAESREGACPQRDGEGRETTASPGLRRYPGSASSLSSSSPLLGMPRSPSRLPSAKAEQSLGPFQSGAVPAPKGSSAEIFTRAPCVGNFLRPSFFVSSQIFGAASLWRDAAPLRGVDSRAEKERLDVAASASNYPRSAFPLHTALAFLGVAWPRRPFASFLSADRTSAASVKGAGLSLAAVSSRAVLSPSFAAPLFSSLARDGSLLSPTLASSDASSSSFSPFLRSFLLLAAVPLLASSLSPPSSAAPRQLPGLGVARCDEKPAAPPASSFFRGWFSKSAPPMPSPAVPAAPSDAAPLARAISSAPAAAGATTAQPSAWGTAEGGGLLRWRGGGVGRWSEPANAPIEDRSFAVLLAIDGQEDAAESGEAGEGDFREAAEPSDEETVRLAALVFPGDVAALVGREVEPVEWMRERKRKMKEKHQARQAGHPPEGKKKFHRQKVLLTAVIDGHGGPQVAEYVMQNLPWHVERELTALRRAFLKKGANSSNGEASSMDTSWLTNDVLTKAVSQAFRTLDDEIYQSARSAYRLGLQRSIRVGACCTAVLVTDRSLVVANSGDCKAILSRRHGAEVQALNEQLNANSPTERQRLREEHPNEDNVVVCKHSWQEQRKPSSAVDIPLYYAGLLGSTTFYSGCYVKGRLQPTRAFGDFLLKKSEFAHELQRPRRANGQNKNGQQSLSYPYLTVDPVVAHFDLRGDEDFVALGSDGVWDFLDDAESAHAIHASLQRTKQRAANTLQKQPATGAAAAGDVSDPSVSLDSAPSARGGVAPHVTSQFSAAAARLAATDLVKAVLQKAADERAISVDEMKSQDPKLRRRMYDDTTAIVVLLGQDWRPRPAPTKERR</sequence>
<dbReference type="RefSeq" id="XP_029221496.1">
    <property type="nucleotide sequence ID" value="XM_029362531.1"/>
</dbReference>
<dbReference type="CDD" id="cd00143">
    <property type="entry name" value="PP2Cc"/>
    <property type="match status" value="1"/>
</dbReference>
<dbReference type="InterPro" id="IPR036457">
    <property type="entry name" value="PPM-type-like_dom_sf"/>
</dbReference>
<dbReference type="GO" id="GO:0004722">
    <property type="term" value="F:protein serine/threonine phosphatase activity"/>
    <property type="evidence" value="ECO:0007669"/>
    <property type="project" value="InterPro"/>
</dbReference>
<dbReference type="SUPFAM" id="SSF81606">
    <property type="entry name" value="PP2C-like"/>
    <property type="match status" value="1"/>
</dbReference>
<name>A0A2A9MNL2_BESBE</name>
<dbReference type="PROSITE" id="PS51746">
    <property type="entry name" value="PPM_2"/>
    <property type="match status" value="1"/>
</dbReference>
<dbReference type="SMART" id="SM00332">
    <property type="entry name" value="PP2Cc"/>
    <property type="match status" value="1"/>
</dbReference>
<dbReference type="KEGG" id="bbes:BESB_039450"/>
<dbReference type="PANTHER" id="PTHR13832:SF792">
    <property type="entry name" value="GM14286P"/>
    <property type="match status" value="1"/>
</dbReference>
<protein>
    <submittedName>
        <fullName evidence="3">Protein phosphatase 2C domain-containing protein</fullName>
    </submittedName>
</protein>
<dbReference type="OrthoDB" id="420076at2759"/>
<dbReference type="PANTHER" id="PTHR13832">
    <property type="entry name" value="PROTEIN PHOSPHATASE 2C"/>
    <property type="match status" value="1"/>
</dbReference>
<dbReference type="Pfam" id="PF00481">
    <property type="entry name" value="PP2C"/>
    <property type="match status" value="1"/>
</dbReference>
<proteinExistence type="predicted"/>
<dbReference type="Gene3D" id="3.60.40.10">
    <property type="entry name" value="PPM-type phosphatase domain"/>
    <property type="match status" value="1"/>
</dbReference>
<dbReference type="Proteomes" id="UP000224006">
    <property type="component" value="Chromosome II"/>
</dbReference>
<keyword evidence="4" id="KW-1185">Reference proteome</keyword>
<comment type="caution">
    <text evidence="3">The sequence shown here is derived from an EMBL/GenBank/DDBJ whole genome shotgun (WGS) entry which is preliminary data.</text>
</comment>
<dbReference type="InterPro" id="IPR015655">
    <property type="entry name" value="PP2C"/>
</dbReference>
<feature type="region of interest" description="Disordered" evidence="1">
    <location>
        <begin position="847"/>
        <end position="880"/>
    </location>
</feature>
<evidence type="ECO:0000256" key="1">
    <source>
        <dbReference type="SAM" id="MobiDB-lite"/>
    </source>
</evidence>
<accession>A0A2A9MNL2</accession>
<evidence type="ECO:0000313" key="3">
    <source>
        <dbReference type="EMBL" id="PFH37487.1"/>
    </source>
</evidence>
<organism evidence="3 4">
    <name type="scientific">Besnoitia besnoiti</name>
    <name type="common">Apicomplexan protozoan</name>
    <dbReference type="NCBI Taxonomy" id="94643"/>
    <lineage>
        <taxon>Eukaryota</taxon>
        <taxon>Sar</taxon>
        <taxon>Alveolata</taxon>
        <taxon>Apicomplexa</taxon>
        <taxon>Conoidasida</taxon>
        <taxon>Coccidia</taxon>
        <taxon>Eucoccidiorida</taxon>
        <taxon>Eimeriorina</taxon>
        <taxon>Sarcocystidae</taxon>
        <taxon>Besnoitia</taxon>
    </lineage>
</organism>
<dbReference type="VEuPathDB" id="ToxoDB:BESB_039450"/>
<dbReference type="STRING" id="94643.A0A2A9MNL2"/>
<dbReference type="GeneID" id="40308926"/>
<feature type="domain" description="PPM-type phosphatase" evidence="2">
    <location>
        <begin position="536"/>
        <end position="940"/>
    </location>
</feature>
<evidence type="ECO:0000259" key="2">
    <source>
        <dbReference type="PROSITE" id="PS51746"/>
    </source>
</evidence>